<evidence type="ECO:0000313" key="5">
    <source>
        <dbReference type="Proteomes" id="UP000046373"/>
    </source>
</evidence>
<reference evidence="4" key="2">
    <citation type="submission" date="2014-08" db="EMBL/GenBank/DDBJ databases">
        <authorList>
            <person name="Moulin L."/>
        </authorList>
    </citation>
    <scope>NUCLEOTIDE SEQUENCE [LARGE SCALE GENOMIC DNA]</scope>
</reference>
<accession>A0A090FBU1</accession>
<evidence type="ECO:0000313" key="3">
    <source>
        <dbReference type="EMBL" id="CDX41637.1"/>
    </source>
</evidence>
<protein>
    <recommendedName>
        <fullName evidence="6">Lipoprotein</fullName>
    </recommendedName>
</protein>
<gene>
    <name evidence="2" type="ORF">MPL3356_220123</name>
    <name evidence="3" type="ORF">MPLDJ20_40013</name>
</gene>
<dbReference type="EMBL" id="CCNB01000034">
    <property type="protein sequence ID" value="CDX41637.1"/>
    <property type="molecule type" value="Genomic_DNA"/>
</dbReference>
<evidence type="ECO:0000313" key="4">
    <source>
        <dbReference type="Proteomes" id="UP000045285"/>
    </source>
</evidence>
<organism evidence="2 4">
    <name type="scientific">Mesorhizobium plurifarium</name>
    <dbReference type="NCBI Taxonomy" id="69974"/>
    <lineage>
        <taxon>Bacteria</taxon>
        <taxon>Pseudomonadati</taxon>
        <taxon>Pseudomonadota</taxon>
        <taxon>Alphaproteobacteria</taxon>
        <taxon>Hyphomicrobiales</taxon>
        <taxon>Phyllobacteriaceae</taxon>
        <taxon>Mesorhizobium</taxon>
    </lineage>
</organism>
<sequence length="284" mass="30650">MKPTLLRLALALVLLSWPWASAGAEEVSFPDLGSAIPGQKDVTYLDLARMVIPDLASNADGLYHGTLPIEMRHIAGPDSGGSPPETSSLPNAAVLAIKAGGKDRLAVLFDLGDSPDSAEGYAVLALYDLAGKPALLDAVNVAVDRSTYFREPNKLPVGPGDDVLITMSTHFNSSQGYVITPLIMVRNDKFELIDMIYTFDERLCAYSRKQDIAFHVVGGGQPHAAIKVTVTDATVPSGESCDDAPPKASSKDISVTYRWDRRTSRYLANSDALRRLSAENEKRF</sequence>
<feature type="chain" id="PRO_5007380955" description="Lipoprotein" evidence="1">
    <location>
        <begin position="23"/>
        <end position="284"/>
    </location>
</feature>
<keyword evidence="4" id="KW-1185">Reference proteome</keyword>
<evidence type="ECO:0000256" key="1">
    <source>
        <dbReference type="SAM" id="SignalP"/>
    </source>
</evidence>
<dbReference type="STRING" id="69974.MPLDJ20_40013"/>
<proteinExistence type="predicted"/>
<dbReference type="EMBL" id="CCMZ01000015">
    <property type="protein sequence ID" value="CDX16573.1"/>
    <property type="molecule type" value="Genomic_DNA"/>
</dbReference>
<dbReference type="GeneID" id="31892165"/>
<dbReference type="Proteomes" id="UP000045285">
    <property type="component" value="Unassembled WGS sequence"/>
</dbReference>
<feature type="signal peptide" evidence="1">
    <location>
        <begin position="1"/>
        <end position="22"/>
    </location>
</feature>
<name>A0A090FBU1_MESPL</name>
<reference evidence="2 5" key="1">
    <citation type="submission" date="2014-08" db="EMBL/GenBank/DDBJ databases">
        <authorList>
            <person name="Moulin Lionel"/>
        </authorList>
    </citation>
    <scope>NUCLEOTIDE SEQUENCE [LARGE SCALE GENOMIC DNA]</scope>
</reference>
<keyword evidence="1" id="KW-0732">Signal</keyword>
<dbReference type="Proteomes" id="UP000046373">
    <property type="component" value="Unassembled WGS sequence"/>
</dbReference>
<evidence type="ECO:0000313" key="2">
    <source>
        <dbReference type="EMBL" id="CDX16573.1"/>
    </source>
</evidence>
<evidence type="ECO:0008006" key="6">
    <source>
        <dbReference type="Google" id="ProtNLM"/>
    </source>
</evidence>
<dbReference type="AlphaFoldDB" id="A0A090FBU1"/>